<evidence type="ECO:0000313" key="1">
    <source>
        <dbReference type="EMBL" id="OOF82832.1"/>
    </source>
</evidence>
<gene>
    <name evidence="1" type="ORF">BKG92_05500</name>
</gene>
<protein>
    <submittedName>
        <fullName evidence="1">Antitoxin</fullName>
    </submittedName>
</protein>
<dbReference type="EMBL" id="MLAG01000024">
    <property type="protein sequence ID" value="OOF82832.1"/>
    <property type="molecule type" value="Genomic_DNA"/>
</dbReference>
<reference evidence="1 2" key="1">
    <citation type="submission" date="2016-10" db="EMBL/GenBank/DDBJ databases">
        <title>Rodentibacter gen. nov. and new species.</title>
        <authorList>
            <person name="Christensen H."/>
        </authorList>
    </citation>
    <scope>NUCLEOTIDE SEQUENCE [LARGE SCALE GENOMIC DNA]</scope>
    <source>
        <strain evidence="1 2">Ac81</strain>
    </source>
</reference>
<proteinExistence type="predicted"/>
<dbReference type="InterPro" id="IPR025528">
    <property type="entry name" value="BrnA_antitoxin"/>
</dbReference>
<sequence>MREEYDFSKGVKNPYANNLKSKKVVTIRIEDETIDYFKNLAEEMKLPYQTLINLYLKDCVEQRRKLKMTW</sequence>
<comment type="caution">
    <text evidence="1">The sequence shown here is derived from an EMBL/GenBank/DDBJ whole genome shotgun (WGS) entry which is preliminary data.</text>
</comment>
<accession>A0A1V3KYS5</accession>
<name>A0A1V3KYS5_9PAST</name>
<dbReference type="AlphaFoldDB" id="A0A1V3KYS5"/>
<organism evidence="1 2">
    <name type="scientific">Rodentibacter ratti</name>
    <dbReference type="NCBI Taxonomy" id="1906745"/>
    <lineage>
        <taxon>Bacteria</taxon>
        <taxon>Pseudomonadati</taxon>
        <taxon>Pseudomonadota</taxon>
        <taxon>Gammaproteobacteria</taxon>
        <taxon>Pasteurellales</taxon>
        <taxon>Pasteurellaceae</taxon>
        <taxon>Rodentibacter</taxon>
    </lineage>
</organism>
<dbReference type="Pfam" id="PF14384">
    <property type="entry name" value="BrnA_antitoxin"/>
    <property type="match status" value="1"/>
</dbReference>
<dbReference type="Proteomes" id="UP000188573">
    <property type="component" value="Unassembled WGS sequence"/>
</dbReference>
<keyword evidence="2" id="KW-1185">Reference proteome</keyword>
<evidence type="ECO:0000313" key="2">
    <source>
        <dbReference type="Proteomes" id="UP000188573"/>
    </source>
</evidence>